<accession>A0A6A6S703</accession>
<sequence length="160" mass="17553">MPHLSADLLDAPGNSLPYMPCSEGSTERNDSDQAVLLVLSVCHAAKHDAGLHNTADSVGTGKGEIALLGLGHQAVTSAFNIAWRWGKMRRDHKRQYIRSEAPLSMLLFGHQDADYNVYVVFSVRITLTSDRGLVSAGTSSYIQVRRQSVIWPAMLSLWAM</sequence>
<organism evidence="1 2">
    <name type="scientific">Massarina eburnea CBS 473.64</name>
    <dbReference type="NCBI Taxonomy" id="1395130"/>
    <lineage>
        <taxon>Eukaryota</taxon>
        <taxon>Fungi</taxon>
        <taxon>Dikarya</taxon>
        <taxon>Ascomycota</taxon>
        <taxon>Pezizomycotina</taxon>
        <taxon>Dothideomycetes</taxon>
        <taxon>Pleosporomycetidae</taxon>
        <taxon>Pleosporales</taxon>
        <taxon>Massarineae</taxon>
        <taxon>Massarinaceae</taxon>
        <taxon>Massarina</taxon>
    </lineage>
</organism>
<proteinExistence type="predicted"/>
<name>A0A6A6S703_9PLEO</name>
<dbReference type="AlphaFoldDB" id="A0A6A6S703"/>
<reference evidence="1" key="1">
    <citation type="journal article" date="2020" name="Stud. Mycol.">
        <title>101 Dothideomycetes genomes: a test case for predicting lifestyles and emergence of pathogens.</title>
        <authorList>
            <person name="Haridas S."/>
            <person name="Albert R."/>
            <person name="Binder M."/>
            <person name="Bloem J."/>
            <person name="Labutti K."/>
            <person name="Salamov A."/>
            <person name="Andreopoulos B."/>
            <person name="Baker S."/>
            <person name="Barry K."/>
            <person name="Bills G."/>
            <person name="Bluhm B."/>
            <person name="Cannon C."/>
            <person name="Castanera R."/>
            <person name="Culley D."/>
            <person name="Daum C."/>
            <person name="Ezra D."/>
            <person name="Gonzalez J."/>
            <person name="Henrissat B."/>
            <person name="Kuo A."/>
            <person name="Liang C."/>
            <person name="Lipzen A."/>
            <person name="Lutzoni F."/>
            <person name="Magnuson J."/>
            <person name="Mondo S."/>
            <person name="Nolan M."/>
            <person name="Ohm R."/>
            <person name="Pangilinan J."/>
            <person name="Park H.-J."/>
            <person name="Ramirez L."/>
            <person name="Alfaro M."/>
            <person name="Sun H."/>
            <person name="Tritt A."/>
            <person name="Yoshinaga Y."/>
            <person name="Zwiers L.-H."/>
            <person name="Turgeon B."/>
            <person name="Goodwin S."/>
            <person name="Spatafora J."/>
            <person name="Crous P."/>
            <person name="Grigoriev I."/>
        </authorList>
    </citation>
    <scope>NUCLEOTIDE SEQUENCE</scope>
    <source>
        <strain evidence="1">CBS 473.64</strain>
    </source>
</reference>
<protein>
    <submittedName>
        <fullName evidence="1">Uncharacterized protein</fullName>
    </submittedName>
</protein>
<keyword evidence="2" id="KW-1185">Reference proteome</keyword>
<evidence type="ECO:0000313" key="2">
    <source>
        <dbReference type="Proteomes" id="UP000799753"/>
    </source>
</evidence>
<dbReference type="Proteomes" id="UP000799753">
    <property type="component" value="Unassembled WGS sequence"/>
</dbReference>
<gene>
    <name evidence="1" type="ORF">P280DRAFT_274737</name>
</gene>
<evidence type="ECO:0000313" key="1">
    <source>
        <dbReference type="EMBL" id="KAF2642771.1"/>
    </source>
</evidence>
<dbReference type="EMBL" id="MU006781">
    <property type="protein sequence ID" value="KAF2642771.1"/>
    <property type="molecule type" value="Genomic_DNA"/>
</dbReference>